<evidence type="ECO:0000256" key="1">
    <source>
        <dbReference type="SAM" id="MobiDB-lite"/>
    </source>
</evidence>
<evidence type="ECO:0000313" key="2">
    <source>
        <dbReference type="EnsemblPlants" id="MELO3C030086.2.1"/>
    </source>
</evidence>
<dbReference type="AlphaFoldDB" id="A0A9I9E816"/>
<sequence>MEEIDWRLERRGSASDPRRVVAGETHDEAQRLGWVAIGSGYRLGLIYDERPTATIGGEGRGGGGVHEEERQALAAADTNAAKDAIATVEVSRKTIPTYPESRNPIFKSLSTM</sequence>
<organism evidence="2">
    <name type="scientific">Cucumis melo</name>
    <name type="common">Muskmelon</name>
    <dbReference type="NCBI Taxonomy" id="3656"/>
    <lineage>
        <taxon>Eukaryota</taxon>
        <taxon>Viridiplantae</taxon>
        <taxon>Streptophyta</taxon>
        <taxon>Embryophyta</taxon>
        <taxon>Tracheophyta</taxon>
        <taxon>Spermatophyta</taxon>
        <taxon>Magnoliopsida</taxon>
        <taxon>eudicotyledons</taxon>
        <taxon>Gunneridae</taxon>
        <taxon>Pentapetalae</taxon>
        <taxon>rosids</taxon>
        <taxon>fabids</taxon>
        <taxon>Cucurbitales</taxon>
        <taxon>Cucurbitaceae</taxon>
        <taxon>Benincaseae</taxon>
        <taxon>Cucumis</taxon>
    </lineage>
</organism>
<feature type="region of interest" description="Disordered" evidence="1">
    <location>
        <begin position="1"/>
        <end position="22"/>
    </location>
</feature>
<protein>
    <submittedName>
        <fullName evidence="2">Uncharacterized protein</fullName>
    </submittedName>
</protein>
<dbReference type="Gramene" id="MELO3C030086.2.1">
    <property type="protein sequence ID" value="MELO3C030086.2.1"/>
    <property type="gene ID" value="MELO3C030086.2"/>
</dbReference>
<name>A0A9I9E816_CUCME</name>
<dbReference type="EnsemblPlants" id="MELO3C030086.2.1">
    <property type="protein sequence ID" value="MELO3C030086.2.1"/>
    <property type="gene ID" value="MELO3C030086.2"/>
</dbReference>
<proteinExistence type="predicted"/>
<accession>A0A9I9E816</accession>
<reference evidence="2" key="1">
    <citation type="submission" date="2023-03" db="UniProtKB">
        <authorList>
            <consortium name="EnsemblPlants"/>
        </authorList>
    </citation>
    <scope>IDENTIFICATION</scope>
</reference>